<proteinExistence type="predicted"/>
<gene>
    <name evidence="4" type="ORF">SAMN05216275_118133</name>
</gene>
<organism evidence="4 5">
    <name type="scientific">Streptosporangium canum</name>
    <dbReference type="NCBI Taxonomy" id="324952"/>
    <lineage>
        <taxon>Bacteria</taxon>
        <taxon>Bacillati</taxon>
        <taxon>Actinomycetota</taxon>
        <taxon>Actinomycetes</taxon>
        <taxon>Streptosporangiales</taxon>
        <taxon>Streptosporangiaceae</taxon>
        <taxon>Streptosporangium</taxon>
    </lineage>
</organism>
<dbReference type="PANTHER" id="PTHR35526:SF3">
    <property type="entry name" value="ANTI-SIGMA-F FACTOR RSBW"/>
    <property type="match status" value="1"/>
</dbReference>
<name>A0A1I3X8D3_9ACTN</name>
<evidence type="ECO:0000256" key="2">
    <source>
        <dbReference type="SAM" id="MobiDB-lite"/>
    </source>
</evidence>
<feature type="region of interest" description="Disordered" evidence="2">
    <location>
        <begin position="1"/>
        <end position="23"/>
    </location>
</feature>
<dbReference type="InterPro" id="IPR003594">
    <property type="entry name" value="HATPase_dom"/>
</dbReference>
<accession>A0A1I3X8D3</accession>
<dbReference type="PANTHER" id="PTHR35526">
    <property type="entry name" value="ANTI-SIGMA-F FACTOR RSBW-RELATED"/>
    <property type="match status" value="1"/>
</dbReference>
<keyword evidence="4" id="KW-0808">Transferase</keyword>
<dbReference type="Pfam" id="PF13581">
    <property type="entry name" value="HATPase_c_2"/>
    <property type="match status" value="1"/>
</dbReference>
<dbReference type="GO" id="GO:0004674">
    <property type="term" value="F:protein serine/threonine kinase activity"/>
    <property type="evidence" value="ECO:0007669"/>
    <property type="project" value="UniProtKB-KW"/>
</dbReference>
<feature type="domain" description="Histidine kinase/HSP90-like ATPase" evidence="3">
    <location>
        <begin position="112"/>
        <end position="226"/>
    </location>
</feature>
<dbReference type="SUPFAM" id="SSF55874">
    <property type="entry name" value="ATPase domain of HSP90 chaperone/DNA topoisomerase II/histidine kinase"/>
    <property type="match status" value="1"/>
</dbReference>
<keyword evidence="5" id="KW-1185">Reference proteome</keyword>
<dbReference type="Proteomes" id="UP000199111">
    <property type="component" value="Unassembled WGS sequence"/>
</dbReference>
<dbReference type="EMBL" id="FOQY01000018">
    <property type="protein sequence ID" value="SFK15883.1"/>
    <property type="molecule type" value="Genomic_DNA"/>
</dbReference>
<protein>
    <submittedName>
        <fullName evidence="4">Anti-sigma regulatory factor (Ser/Thr protein kinase)</fullName>
    </submittedName>
</protein>
<evidence type="ECO:0000313" key="5">
    <source>
        <dbReference type="Proteomes" id="UP000199111"/>
    </source>
</evidence>
<dbReference type="GeneID" id="96300697"/>
<dbReference type="InterPro" id="IPR036890">
    <property type="entry name" value="HATPase_C_sf"/>
</dbReference>
<keyword evidence="4" id="KW-0418">Kinase</keyword>
<dbReference type="AlphaFoldDB" id="A0A1I3X8D3"/>
<evidence type="ECO:0000256" key="1">
    <source>
        <dbReference type="ARBA" id="ARBA00022527"/>
    </source>
</evidence>
<dbReference type="InterPro" id="IPR050267">
    <property type="entry name" value="Anti-sigma-factor_SerPK"/>
</dbReference>
<reference evidence="5" key="1">
    <citation type="submission" date="2016-10" db="EMBL/GenBank/DDBJ databases">
        <authorList>
            <person name="Varghese N."/>
            <person name="Submissions S."/>
        </authorList>
    </citation>
    <scope>NUCLEOTIDE SEQUENCE [LARGE SCALE GENOMIC DNA]</scope>
    <source>
        <strain evidence="5">CGMCC 4.2126</strain>
    </source>
</reference>
<evidence type="ECO:0000259" key="3">
    <source>
        <dbReference type="Pfam" id="PF13581"/>
    </source>
</evidence>
<evidence type="ECO:0000313" key="4">
    <source>
        <dbReference type="EMBL" id="SFK15883.1"/>
    </source>
</evidence>
<dbReference type="Gene3D" id="3.30.565.10">
    <property type="entry name" value="Histidine kinase-like ATPase, C-terminal domain"/>
    <property type="match status" value="1"/>
</dbReference>
<keyword evidence="1" id="KW-0723">Serine/threonine-protein kinase</keyword>
<sequence>MSGRHRKGSPAVQVARREWDRDQRSQAARLDQAEAGWTVMYGVGGRRFYAIATTRAPEPQVVEARTAEELHELIRGTGPAVPPPAVLHRHGQGASMIASTPDGLRTVGWELPRDPAITHEARRTVRETFTTWRLPSDLVDDAVLVVSELVTNAAVYGGPPVRLSLWATPEGICVRVTDHGPGRPHRLDLGQDATSGRGLAIVEALADQWGVIPVRDKVGKTVWAAWRLPCGRSGAPRTADCADPLPRSRLRV</sequence>
<dbReference type="CDD" id="cd16936">
    <property type="entry name" value="HATPase_RsbW-like"/>
    <property type="match status" value="1"/>
</dbReference>
<dbReference type="RefSeq" id="WP_093889383.1">
    <property type="nucleotide sequence ID" value="NZ_FOQY01000018.1"/>
</dbReference>